<name>A0A1F7UXI8_9BACT</name>
<sequence length="283" mass="31600">MTTIVRKGLFILVAIVTTIATATTAKSGELPAIIAASKTAADVISQDVMPNILTATNVNFGKGEYADVTQRTFRGDEVVETMFDRQGKSFTEAKFLYGARVEHSQRSVIAMLFRTGPRPIYKDVLAGTRRVQYIQAREGVGQLRNLTTGGDYPVLDTALSMRDLHLGLEGYRWSEVAVIGSEILLTGENGLYEWVQVRLGLQHDVLVPLTMEVKNRGIHKMHLFQEYRVLTTDKVRPLIVTLVDFERKLRSVSFLTWINIFPSEEAAQAQFAQVEPLAAILEQ</sequence>
<evidence type="ECO:0000256" key="1">
    <source>
        <dbReference type="SAM" id="SignalP"/>
    </source>
</evidence>
<proteinExistence type="predicted"/>
<evidence type="ECO:0008006" key="4">
    <source>
        <dbReference type="Google" id="ProtNLM"/>
    </source>
</evidence>
<dbReference type="EMBL" id="MGEK01000021">
    <property type="protein sequence ID" value="OGL82464.1"/>
    <property type="molecule type" value="Genomic_DNA"/>
</dbReference>
<protein>
    <recommendedName>
        <fullName evidence="4">Outer membrane lipoprotein-sorting protein</fullName>
    </recommendedName>
</protein>
<feature type="signal peptide" evidence="1">
    <location>
        <begin position="1"/>
        <end position="22"/>
    </location>
</feature>
<feature type="chain" id="PRO_5009533150" description="Outer membrane lipoprotein-sorting protein" evidence="1">
    <location>
        <begin position="23"/>
        <end position="283"/>
    </location>
</feature>
<gene>
    <name evidence="2" type="ORF">A2936_02045</name>
</gene>
<evidence type="ECO:0000313" key="2">
    <source>
        <dbReference type="EMBL" id="OGL82464.1"/>
    </source>
</evidence>
<organism evidence="2 3">
    <name type="scientific">Candidatus Uhrbacteria bacterium RIFCSPLOWO2_01_FULL_47_25</name>
    <dbReference type="NCBI Taxonomy" id="1802402"/>
    <lineage>
        <taxon>Bacteria</taxon>
        <taxon>Candidatus Uhriibacteriota</taxon>
    </lineage>
</organism>
<evidence type="ECO:0000313" key="3">
    <source>
        <dbReference type="Proteomes" id="UP000176846"/>
    </source>
</evidence>
<dbReference type="Proteomes" id="UP000176846">
    <property type="component" value="Unassembled WGS sequence"/>
</dbReference>
<comment type="caution">
    <text evidence="2">The sequence shown here is derived from an EMBL/GenBank/DDBJ whole genome shotgun (WGS) entry which is preliminary data.</text>
</comment>
<keyword evidence="1" id="KW-0732">Signal</keyword>
<reference evidence="2 3" key="1">
    <citation type="journal article" date="2016" name="Nat. Commun.">
        <title>Thousands of microbial genomes shed light on interconnected biogeochemical processes in an aquifer system.</title>
        <authorList>
            <person name="Anantharaman K."/>
            <person name="Brown C.T."/>
            <person name="Hug L.A."/>
            <person name="Sharon I."/>
            <person name="Castelle C.J."/>
            <person name="Probst A.J."/>
            <person name="Thomas B.C."/>
            <person name="Singh A."/>
            <person name="Wilkins M.J."/>
            <person name="Karaoz U."/>
            <person name="Brodie E.L."/>
            <person name="Williams K.H."/>
            <person name="Hubbard S.S."/>
            <person name="Banfield J.F."/>
        </authorList>
    </citation>
    <scope>NUCLEOTIDE SEQUENCE [LARGE SCALE GENOMIC DNA]</scope>
</reference>
<dbReference type="AlphaFoldDB" id="A0A1F7UXI8"/>
<accession>A0A1F7UXI8</accession>